<name>A0ABD1VM79_9LAMI</name>
<comment type="caution">
    <text evidence="1">The sequence shown here is derived from an EMBL/GenBank/DDBJ whole genome shotgun (WGS) entry which is preliminary data.</text>
</comment>
<protein>
    <submittedName>
        <fullName evidence="1">Non-functional pseudokinase ZED1-like</fullName>
    </submittedName>
</protein>
<dbReference type="EMBL" id="JBFOLJ010000005">
    <property type="protein sequence ID" value="KAL2538467.1"/>
    <property type="molecule type" value="Genomic_DNA"/>
</dbReference>
<accession>A0ABD1VM79</accession>
<dbReference type="Proteomes" id="UP001604277">
    <property type="component" value="Unassembled WGS sequence"/>
</dbReference>
<organism evidence="1 2">
    <name type="scientific">Forsythia ovata</name>
    <dbReference type="NCBI Taxonomy" id="205694"/>
    <lineage>
        <taxon>Eukaryota</taxon>
        <taxon>Viridiplantae</taxon>
        <taxon>Streptophyta</taxon>
        <taxon>Embryophyta</taxon>
        <taxon>Tracheophyta</taxon>
        <taxon>Spermatophyta</taxon>
        <taxon>Magnoliopsida</taxon>
        <taxon>eudicotyledons</taxon>
        <taxon>Gunneridae</taxon>
        <taxon>Pentapetalae</taxon>
        <taxon>asterids</taxon>
        <taxon>lamiids</taxon>
        <taxon>Lamiales</taxon>
        <taxon>Oleaceae</taxon>
        <taxon>Forsythieae</taxon>
        <taxon>Forsythia</taxon>
    </lineage>
</organism>
<reference evidence="2" key="1">
    <citation type="submission" date="2024-07" db="EMBL/GenBank/DDBJ databases">
        <title>Two chromosome-level genome assemblies of Korean endemic species Abeliophyllum distichum and Forsythia ovata (Oleaceae).</title>
        <authorList>
            <person name="Jang H."/>
        </authorList>
    </citation>
    <scope>NUCLEOTIDE SEQUENCE [LARGE SCALE GENOMIC DNA]</scope>
</reference>
<sequence>MNWTRKFSSFCNTRKEREDLSEPFLKNGSALLEELIVYFDGRYQVPIHNFKAEQVIRATENFGKQVFTCQDKALYRGLIQERQVLVIKYGDPFANSWTLNGSDGVEDLALAYLDARDRNRDLSNKRT</sequence>
<dbReference type="AlphaFoldDB" id="A0ABD1VM79"/>
<evidence type="ECO:0000313" key="1">
    <source>
        <dbReference type="EMBL" id="KAL2538467.1"/>
    </source>
</evidence>
<evidence type="ECO:0000313" key="2">
    <source>
        <dbReference type="Proteomes" id="UP001604277"/>
    </source>
</evidence>
<proteinExistence type="predicted"/>
<keyword evidence="2" id="KW-1185">Reference proteome</keyword>
<gene>
    <name evidence="1" type="ORF">Fot_19858</name>
</gene>